<evidence type="ECO:0000313" key="4">
    <source>
        <dbReference type="EMBL" id="GIJ27890.1"/>
    </source>
</evidence>
<dbReference type="RefSeq" id="WP_204035438.1">
    <property type="nucleotide sequence ID" value="NZ_BOPC01000038.1"/>
</dbReference>
<gene>
    <name evidence="4" type="ORF">Vqi01_30520</name>
</gene>
<evidence type="ECO:0000313" key="5">
    <source>
        <dbReference type="Proteomes" id="UP000653076"/>
    </source>
</evidence>
<dbReference type="PANTHER" id="PTHR34069:SF2">
    <property type="entry name" value="BETA-KETOACYL-[ACYL-CARRIER-PROTEIN] SYNTHASE III"/>
    <property type="match status" value="1"/>
</dbReference>
<evidence type="ECO:0000256" key="1">
    <source>
        <dbReference type="ARBA" id="ARBA00022679"/>
    </source>
</evidence>
<dbReference type="Pfam" id="PF08541">
    <property type="entry name" value="ACP_syn_III_C"/>
    <property type="match status" value="1"/>
</dbReference>
<name>A0ABQ4JD55_9ACTN</name>
<keyword evidence="5" id="KW-1185">Reference proteome</keyword>
<organism evidence="4 5">
    <name type="scientific">Micromonospora qiuiae</name>
    <dbReference type="NCBI Taxonomy" id="502268"/>
    <lineage>
        <taxon>Bacteria</taxon>
        <taxon>Bacillati</taxon>
        <taxon>Actinomycetota</taxon>
        <taxon>Actinomycetes</taxon>
        <taxon>Micromonosporales</taxon>
        <taxon>Micromonosporaceae</taxon>
        <taxon>Micromonospora</taxon>
    </lineage>
</organism>
<dbReference type="CDD" id="cd00827">
    <property type="entry name" value="init_cond_enzymes"/>
    <property type="match status" value="1"/>
</dbReference>
<feature type="domain" description="Beta-ketoacyl-[acyl-carrier-protein] synthase III C-terminal" evidence="3">
    <location>
        <begin position="241"/>
        <end position="331"/>
    </location>
</feature>
<reference evidence="4 5" key="1">
    <citation type="submission" date="2021-01" db="EMBL/GenBank/DDBJ databases">
        <title>Whole genome shotgun sequence of Verrucosispora qiuiae NBRC 106684.</title>
        <authorList>
            <person name="Komaki H."/>
            <person name="Tamura T."/>
        </authorList>
    </citation>
    <scope>NUCLEOTIDE SEQUENCE [LARGE SCALE GENOMIC DNA]</scope>
    <source>
        <strain evidence="4 5">NBRC 106684</strain>
    </source>
</reference>
<comment type="caution">
    <text evidence="4">The sequence shown here is derived from an EMBL/GenBank/DDBJ whole genome shotgun (WGS) entry which is preliminary data.</text>
</comment>
<proteinExistence type="predicted"/>
<accession>A0ABQ4JD55</accession>
<dbReference type="Proteomes" id="UP000653076">
    <property type="component" value="Unassembled WGS sequence"/>
</dbReference>
<keyword evidence="1" id="KW-0808">Transferase</keyword>
<evidence type="ECO:0000256" key="2">
    <source>
        <dbReference type="ARBA" id="ARBA00023315"/>
    </source>
</evidence>
<keyword evidence="2" id="KW-0012">Acyltransferase</keyword>
<dbReference type="Gene3D" id="3.40.47.10">
    <property type="match status" value="2"/>
</dbReference>
<dbReference type="InterPro" id="IPR016039">
    <property type="entry name" value="Thiolase-like"/>
</dbReference>
<dbReference type="InterPro" id="IPR013747">
    <property type="entry name" value="ACP_syn_III_C"/>
</dbReference>
<sequence length="333" mass="35592">MRWTDLYLNAASVVVERQVTVDEAVAAGWYDAEEAERTRQRAVAVADSSGPDLGVAAGRAALRASGLPPADVGLLIHASCYFQGVEFWNAGAYVQHHVLGHGDATAFELRQMSNGGMCALDLAAGQLAARSTVAAALLTTGDRFCEPGFPRWRTDRGLVFGDAGTAVVLSRRPGPLRLVATASYAAPELEGLHRAPFAVGFHEAGPVDLMDRKQRFLKTMPVSEVTARNEAGMLTAIKRCLEDAEASIDDMTTVVVPFFGADLSAKQCFRPIGLRAEQTLLEWGLEIGHLGSGDQFAGLAHLLDTRALTRGQRVLLVGVGAGFTWTCAIVEKE</sequence>
<dbReference type="SUPFAM" id="SSF53901">
    <property type="entry name" value="Thiolase-like"/>
    <property type="match status" value="1"/>
</dbReference>
<dbReference type="PANTHER" id="PTHR34069">
    <property type="entry name" value="3-OXOACYL-[ACYL-CARRIER-PROTEIN] SYNTHASE 3"/>
    <property type="match status" value="1"/>
</dbReference>
<protein>
    <recommendedName>
        <fullName evidence="3">Beta-ketoacyl-[acyl-carrier-protein] synthase III C-terminal domain-containing protein</fullName>
    </recommendedName>
</protein>
<dbReference type="EMBL" id="BOPC01000038">
    <property type="protein sequence ID" value="GIJ27890.1"/>
    <property type="molecule type" value="Genomic_DNA"/>
</dbReference>
<evidence type="ECO:0000259" key="3">
    <source>
        <dbReference type="Pfam" id="PF08541"/>
    </source>
</evidence>